<evidence type="ECO:0000313" key="3">
    <source>
        <dbReference type="Proteomes" id="UP000821837"/>
    </source>
</evidence>
<feature type="compositionally biased region" description="Polar residues" evidence="1">
    <location>
        <begin position="82"/>
        <end position="102"/>
    </location>
</feature>
<keyword evidence="3" id="KW-1185">Reference proteome</keyword>
<evidence type="ECO:0000256" key="1">
    <source>
        <dbReference type="SAM" id="MobiDB-lite"/>
    </source>
</evidence>
<comment type="caution">
    <text evidence="2">The sequence shown here is derived from an EMBL/GenBank/DDBJ whole genome shotgun (WGS) entry which is preliminary data.</text>
</comment>
<proteinExistence type="predicted"/>
<feature type="region of interest" description="Disordered" evidence="1">
    <location>
        <begin position="26"/>
        <end position="107"/>
    </location>
</feature>
<feature type="compositionally biased region" description="Acidic residues" evidence="1">
    <location>
        <begin position="49"/>
        <end position="59"/>
    </location>
</feature>
<dbReference type="VEuPathDB" id="VectorBase:RSAN_040556"/>
<accession>A0A9D4PP99</accession>
<gene>
    <name evidence="2" type="ORF">HPB52_017608</name>
</gene>
<name>A0A9D4PP99_RHISA</name>
<evidence type="ECO:0000313" key="2">
    <source>
        <dbReference type="EMBL" id="KAH7948005.1"/>
    </source>
</evidence>
<organism evidence="2 3">
    <name type="scientific">Rhipicephalus sanguineus</name>
    <name type="common">Brown dog tick</name>
    <name type="synonym">Ixodes sanguineus</name>
    <dbReference type="NCBI Taxonomy" id="34632"/>
    <lineage>
        <taxon>Eukaryota</taxon>
        <taxon>Metazoa</taxon>
        <taxon>Ecdysozoa</taxon>
        <taxon>Arthropoda</taxon>
        <taxon>Chelicerata</taxon>
        <taxon>Arachnida</taxon>
        <taxon>Acari</taxon>
        <taxon>Parasitiformes</taxon>
        <taxon>Ixodida</taxon>
        <taxon>Ixodoidea</taxon>
        <taxon>Ixodidae</taxon>
        <taxon>Rhipicephalinae</taxon>
        <taxon>Rhipicephalus</taxon>
        <taxon>Rhipicephalus</taxon>
    </lineage>
</organism>
<dbReference type="AlphaFoldDB" id="A0A9D4PP99"/>
<protein>
    <submittedName>
        <fullName evidence="2">Uncharacterized protein</fullName>
    </submittedName>
</protein>
<reference evidence="2" key="1">
    <citation type="journal article" date="2020" name="Cell">
        <title>Large-Scale Comparative Analyses of Tick Genomes Elucidate Their Genetic Diversity and Vector Capacities.</title>
        <authorList>
            <consortium name="Tick Genome and Microbiome Consortium (TIGMIC)"/>
            <person name="Jia N."/>
            <person name="Wang J."/>
            <person name="Shi W."/>
            <person name="Du L."/>
            <person name="Sun Y."/>
            <person name="Zhan W."/>
            <person name="Jiang J.F."/>
            <person name="Wang Q."/>
            <person name="Zhang B."/>
            <person name="Ji P."/>
            <person name="Bell-Sakyi L."/>
            <person name="Cui X.M."/>
            <person name="Yuan T.T."/>
            <person name="Jiang B.G."/>
            <person name="Yang W.F."/>
            <person name="Lam T.T."/>
            <person name="Chang Q.C."/>
            <person name="Ding S.J."/>
            <person name="Wang X.J."/>
            <person name="Zhu J.G."/>
            <person name="Ruan X.D."/>
            <person name="Zhao L."/>
            <person name="Wei J.T."/>
            <person name="Ye R.Z."/>
            <person name="Que T.C."/>
            <person name="Du C.H."/>
            <person name="Zhou Y.H."/>
            <person name="Cheng J.X."/>
            <person name="Dai P.F."/>
            <person name="Guo W.B."/>
            <person name="Han X.H."/>
            <person name="Huang E.J."/>
            <person name="Li L.F."/>
            <person name="Wei W."/>
            <person name="Gao Y.C."/>
            <person name="Liu J.Z."/>
            <person name="Shao H.Z."/>
            <person name="Wang X."/>
            <person name="Wang C.C."/>
            <person name="Yang T.C."/>
            <person name="Huo Q.B."/>
            <person name="Li W."/>
            <person name="Chen H.Y."/>
            <person name="Chen S.E."/>
            <person name="Zhou L.G."/>
            <person name="Ni X.B."/>
            <person name="Tian J.H."/>
            <person name="Sheng Y."/>
            <person name="Liu T."/>
            <person name="Pan Y.S."/>
            <person name="Xia L.Y."/>
            <person name="Li J."/>
            <person name="Zhao F."/>
            <person name="Cao W.C."/>
        </authorList>
    </citation>
    <scope>NUCLEOTIDE SEQUENCE</scope>
    <source>
        <strain evidence="2">Rsan-2018</strain>
    </source>
</reference>
<dbReference type="Proteomes" id="UP000821837">
    <property type="component" value="Chromosome 6"/>
</dbReference>
<dbReference type="EMBL" id="JABSTV010001252">
    <property type="protein sequence ID" value="KAH7948005.1"/>
    <property type="molecule type" value="Genomic_DNA"/>
</dbReference>
<sequence length="212" mass="23501">MFAAQNPSSDNGLGACRDGKAAYLSLPSPNLQTEEQESSIVFKKLSKPEEEEDEQDEFVEPPASALHRRQALVPPKMLTDGYESSSEDISTQGSVSNDQNTQKTRRRSSIVVIPPMQICPGDLLVYSKVLTHRNNLLADIDGSTQCLAVSEDSTRKAKNTWSLLRLFDRANRAKTECLGGLEEVLSTLRPSEFCDEQLAKYKASFNRSFSLP</sequence>
<reference evidence="2" key="2">
    <citation type="submission" date="2021-09" db="EMBL/GenBank/DDBJ databases">
        <authorList>
            <person name="Jia N."/>
            <person name="Wang J."/>
            <person name="Shi W."/>
            <person name="Du L."/>
            <person name="Sun Y."/>
            <person name="Zhan W."/>
            <person name="Jiang J."/>
            <person name="Wang Q."/>
            <person name="Zhang B."/>
            <person name="Ji P."/>
            <person name="Sakyi L.B."/>
            <person name="Cui X."/>
            <person name="Yuan T."/>
            <person name="Jiang B."/>
            <person name="Yang W."/>
            <person name="Lam T.T.-Y."/>
            <person name="Chang Q."/>
            <person name="Ding S."/>
            <person name="Wang X."/>
            <person name="Zhu J."/>
            <person name="Ruan X."/>
            <person name="Zhao L."/>
            <person name="Wei J."/>
            <person name="Que T."/>
            <person name="Du C."/>
            <person name="Cheng J."/>
            <person name="Dai P."/>
            <person name="Han X."/>
            <person name="Huang E."/>
            <person name="Gao Y."/>
            <person name="Liu J."/>
            <person name="Shao H."/>
            <person name="Ye R."/>
            <person name="Li L."/>
            <person name="Wei W."/>
            <person name="Wang X."/>
            <person name="Wang C."/>
            <person name="Huo Q."/>
            <person name="Li W."/>
            <person name="Guo W."/>
            <person name="Chen H."/>
            <person name="Chen S."/>
            <person name="Zhou L."/>
            <person name="Zhou L."/>
            <person name="Ni X."/>
            <person name="Tian J."/>
            <person name="Zhou Y."/>
            <person name="Sheng Y."/>
            <person name="Liu T."/>
            <person name="Pan Y."/>
            <person name="Xia L."/>
            <person name="Li J."/>
            <person name="Zhao F."/>
            <person name="Cao W."/>
        </authorList>
    </citation>
    <scope>NUCLEOTIDE SEQUENCE</scope>
    <source>
        <strain evidence="2">Rsan-2018</strain>
        <tissue evidence="2">Larvae</tissue>
    </source>
</reference>